<comment type="caution">
    <text evidence="2">The sequence shown here is derived from an EMBL/GenBank/DDBJ whole genome shotgun (WGS) entry which is preliminary data.</text>
</comment>
<reference evidence="2 3" key="1">
    <citation type="submission" date="2024-03" db="EMBL/GenBank/DDBJ databases">
        <title>Mouse gut bacterial collection (mGBC) of GemPharmatech.</title>
        <authorList>
            <person name="He Y."/>
            <person name="Dong L."/>
            <person name="Wu D."/>
            <person name="Gao X."/>
            <person name="Lin Z."/>
        </authorList>
    </citation>
    <scope>NUCLEOTIDE SEQUENCE [LARGE SCALE GENOMIC DNA]</scope>
    <source>
        <strain evidence="2 3">61-15</strain>
    </source>
</reference>
<dbReference type="InterPro" id="IPR047951">
    <property type="entry name" value="Transpos_ISL3"/>
</dbReference>
<evidence type="ECO:0000313" key="2">
    <source>
        <dbReference type="EMBL" id="MEY8443763.1"/>
    </source>
</evidence>
<name>A0ABV4D5T1_9LACT</name>
<accession>A0ABV4D5T1</accession>
<evidence type="ECO:0000313" key="3">
    <source>
        <dbReference type="Proteomes" id="UP001565283"/>
    </source>
</evidence>
<dbReference type="Proteomes" id="UP001565283">
    <property type="component" value="Unassembled WGS sequence"/>
</dbReference>
<organism evidence="2 3">
    <name type="scientific">Lactococcus ileimucosae</name>
    <dbReference type="NCBI Taxonomy" id="2941329"/>
    <lineage>
        <taxon>Bacteria</taxon>
        <taxon>Bacillati</taxon>
        <taxon>Bacillota</taxon>
        <taxon>Bacilli</taxon>
        <taxon>Lactobacillales</taxon>
        <taxon>Streptococcaceae</taxon>
        <taxon>Lactococcus</taxon>
    </lineage>
</organism>
<gene>
    <name evidence="2" type="ORF">AALA52_05855</name>
</gene>
<protein>
    <submittedName>
        <fullName evidence="2">Transposase</fullName>
    </submittedName>
</protein>
<proteinExistence type="predicted"/>
<keyword evidence="3" id="KW-1185">Reference proteome</keyword>
<dbReference type="RefSeq" id="WP_369948336.1">
    <property type="nucleotide sequence ID" value="NZ_JBCLSH010000016.1"/>
</dbReference>
<dbReference type="PANTHER" id="PTHR33498:SF1">
    <property type="entry name" value="TRANSPOSASE FOR INSERTION SEQUENCE ELEMENT IS1557"/>
    <property type="match status" value="1"/>
</dbReference>
<dbReference type="EMBL" id="JBCLSH010000016">
    <property type="protein sequence ID" value="MEY8443763.1"/>
    <property type="molecule type" value="Genomic_DNA"/>
</dbReference>
<feature type="domain" description="Transposase IS204/IS1001/IS1096/IS1165 DDE" evidence="1">
    <location>
        <begin position="11"/>
        <end position="88"/>
    </location>
</feature>
<evidence type="ECO:0000259" key="1">
    <source>
        <dbReference type="Pfam" id="PF01610"/>
    </source>
</evidence>
<dbReference type="InterPro" id="IPR002560">
    <property type="entry name" value="Transposase_DDE"/>
</dbReference>
<dbReference type="Pfam" id="PF01610">
    <property type="entry name" value="DDE_Tnp_ISL3"/>
    <property type="match status" value="1"/>
</dbReference>
<sequence>MIDYLLGYSQKLQEVHMVYQNALDAFANKQAEDFKVSCRYLLKHRAAIGRGILSPYSNGSLKGKNNLCKLIKRIAFGFGRFDHLRKRILL</sequence>
<dbReference type="PANTHER" id="PTHR33498">
    <property type="entry name" value="TRANSPOSASE FOR INSERTION SEQUENCE ELEMENT IS1557"/>
    <property type="match status" value="1"/>
</dbReference>